<dbReference type="Proteomes" id="UP000280296">
    <property type="component" value="Unassembled WGS sequence"/>
</dbReference>
<reference evidence="8 9" key="1">
    <citation type="submission" date="2018-12" db="EMBL/GenBank/DDBJ databases">
        <authorList>
            <person name="Toschakov S.V."/>
        </authorList>
    </citation>
    <scope>NUCLEOTIDE SEQUENCE [LARGE SCALE GENOMIC DNA]</scope>
    <source>
        <strain evidence="8 9">GM2012</strain>
    </source>
</reference>
<sequence>MRIDPTEARRPSRWALALTAALAMASTATATATAAEDDASAEGIALFESKIRPVLIDRCYSCHSAEQGEAKGGLALDTRAALLEGGDGGPAIEPGDPELSLLIEAIRYDSFVQMPPNGKLPPETIAAFERWVALGAPDPRGDEPAEPSADASPLPDPGIDGQAARSSWAYTTPSRQEPPEVSDPSWVRSPIDAFILSRLDEAGLSPNPEADRRSLARRLAFDLTGLPPDPAEVDAFVIDDDPEAVERYVDRLLASPHFGERWARPWLDLMRFAEDQAHIVGNDTSLCYPNAYTYRDWVIAALNDDLPYDAFVRKQLAADLIDPDDEQGLAALGFIGLGPKYYRRGAPEVMADEWEDRVDVVSRGLLGLTVACARCHDHKYDPIPTADYYALAGVFASTVMYNLPLSDEAETSEDGEAKKPEDALHIIKDDEPRDLNVLIRGNVEQKGPLVPRHFLSVLSEEADAPAPLGGSSSSGRLELAEAIVDPSNPLTARVFINRVWAQLFGRGIVATPSNFGALGAPPTHPELLDDLASRFVSEGGWSLKWLVRELVTSNTYRQSCDITDAHRAADPENLLLGRMNRKRLPVESWRDAILTASGALEPAVGGPSINPSDPDAGRRTVYSEVSRLELHPMLARFDFPDPNAHSDGRSRTTTPLQKLFVLNSPFVTRHAERLAERLSQEAGDDPAARIALAYRLLFARPPAATEEAIALDYLGPSPDPSRWAAYAQALIASNEFLMID</sequence>
<name>A0A432MQ18_9BACT</name>
<keyword evidence="2 4" id="KW-0479">Metal-binding</keyword>
<gene>
    <name evidence="8" type="ORF">TsocGM_03035</name>
</gene>
<evidence type="ECO:0000256" key="3">
    <source>
        <dbReference type="ARBA" id="ARBA00023004"/>
    </source>
</evidence>
<dbReference type="PANTHER" id="PTHR35889:SF3">
    <property type="entry name" value="F-BOX DOMAIN-CONTAINING PROTEIN"/>
    <property type="match status" value="1"/>
</dbReference>
<keyword evidence="6" id="KW-0732">Signal</keyword>
<evidence type="ECO:0000256" key="4">
    <source>
        <dbReference type="PROSITE-ProRule" id="PRU00433"/>
    </source>
</evidence>
<evidence type="ECO:0000256" key="5">
    <source>
        <dbReference type="SAM" id="MobiDB-lite"/>
    </source>
</evidence>
<proteinExistence type="predicted"/>
<feature type="signal peptide" evidence="6">
    <location>
        <begin position="1"/>
        <end position="30"/>
    </location>
</feature>
<dbReference type="OrthoDB" id="127107at2"/>
<dbReference type="Pfam" id="PF07635">
    <property type="entry name" value="PSCyt1"/>
    <property type="match status" value="1"/>
</dbReference>
<dbReference type="InterPro" id="IPR011444">
    <property type="entry name" value="DUF1549"/>
</dbReference>
<feature type="domain" description="Cytochrome c" evidence="7">
    <location>
        <begin position="38"/>
        <end position="253"/>
    </location>
</feature>
<dbReference type="GO" id="GO:0046872">
    <property type="term" value="F:metal ion binding"/>
    <property type="evidence" value="ECO:0007669"/>
    <property type="project" value="UniProtKB-KW"/>
</dbReference>
<dbReference type="EMBL" id="RYZH01000004">
    <property type="protein sequence ID" value="RUL89108.1"/>
    <property type="molecule type" value="Genomic_DNA"/>
</dbReference>
<dbReference type="PROSITE" id="PS51007">
    <property type="entry name" value="CYTC"/>
    <property type="match status" value="1"/>
</dbReference>
<feature type="chain" id="PRO_5019347809" evidence="6">
    <location>
        <begin position="31"/>
        <end position="740"/>
    </location>
</feature>
<dbReference type="PANTHER" id="PTHR35889">
    <property type="entry name" value="CYCLOINULO-OLIGOSACCHARIDE FRUCTANOTRANSFERASE-RELATED"/>
    <property type="match status" value="1"/>
</dbReference>
<dbReference type="GO" id="GO:0020037">
    <property type="term" value="F:heme binding"/>
    <property type="evidence" value="ECO:0007669"/>
    <property type="project" value="InterPro"/>
</dbReference>
<feature type="compositionally biased region" description="Polar residues" evidence="5">
    <location>
        <begin position="164"/>
        <end position="175"/>
    </location>
</feature>
<evidence type="ECO:0000256" key="2">
    <source>
        <dbReference type="ARBA" id="ARBA00022723"/>
    </source>
</evidence>
<dbReference type="Pfam" id="PF07587">
    <property type="entry name" value="PSD1"/>
    <property type="match status" value="1"/>
</dbReference>
<evidence type="ECO:0000256" key="6">
    <source>
        <dbReference type="SAM" id="SignalP"/>
    </source>
</evidence>
<dbReference type="InterPro" id="IPR011429">
    <property type="entry name" value="Cyt_c_Planctomycete-type"/>
</dbReference>
<feature type="region of interest" description="Disordered" evidence="5">
    <location>
        <begin position="135"/>
        <end position="186"/>
    </location>
</feature>
<comment type="caution">
    <text evidence="8">The sequence shown here is derived from an EMBL/GenBank/DDBJ whole genome shotgun (WGS) entry which is preliminary data.</text>
</comment>
<keyword evidence="3 4" id="KW-0408">Iron</keyword>
<dbReference type="Pfam" id="PF07583">
    <property type="entry name" value="PSCyt2"/>
    <property type="match status" value="1"/>
</dbReference>
<protein>
    <submittedName>
        <fullName evidence="8">DUF1553 domain-containing protein</fullName>
    </submittedName>
</protein>
<dbReference type="SUPFAM" id="SSF46626">
    <property type="entry name" value="Cytochrome c"/>
    <property type="match status" value="1"/>
</dbReference>
<evidence type="ECO:0000259" key="7">
    <source>
        <dbReference type="PROSITE" id="PS51007"/>
    </source>
</evidence>
<dbReference type="InterPro" id="IPR036909">
    <property type="entry name" value="Cyt_c-like_dom_sf"/>
</dbReference>
<dbReference type="GO" id="GO:0009055">
    <property type="term" value="F:electron transfer activity"/>
    <property type="evidence" value="ECO:0007669"/>
    <property type="project" value="InterPro"/>
</dbReference>
<accession>A0A432MQ18</accession>
<evidence type="ECO:0000313" key="9">
    <source>
        <dbReference type="Proteomes" id="UP000280296"/>
    </source>
</evidence>
<evidence type="ECO:0000313" key="8">
    <source>
        <dbReference type="EMBL" id="RUL89108.1"/>
    </source>
</evidence>
<reference evidence="8 9" key="2">
    <citation type="submission" date="2019-01" db="EMBL/GenBank/DDBJ databases">
        <title>Tautonia sociabilis, a novel thermotolerant planctomycete of Isosphaeraceae family, isolated from a 4000 m deep subterranean habitat.</title>
        <authorList>
            <person name="Kovaleva O.L."/>
            <person name="Elcheninov A.G."/>
            <person name="Van Heerden E."/>
            <person name="Toshchakov S.V."/>
            <person name="Novikov A."/>
            <person name="Bonch-Osmolovskaya E.A."/>
            <person name="Kublanov I.V."/>
        </authorList>
    </citation>
    <scope>NUCLEOTIDE SEQUENCE [LARGE SCALE GENOMIC DNA]</scope>
    <source>
        <strain evidence="8 9">GM2012</strain>
    </source>
</reference>
<keyword evidence="9" id="KW-1185">Reference proteome</keyword>
<keyword evidence="1 4" id="KW-0349">Heme</keyword>
<organism evidence="8 9">
    <name type="scientific">Tautonia sociabilis</name>
    <dbReference type="NCBI Taxonomy" id="2080755"/>
    <lineage>
        <taxon>Bacteria</taxon>
        <taxon>Pseudomonadati</taxon>
        <taxon>Planctomycetota</taxon>
        <taxon>Planctomycetia</taxon>
        <taxon>Isosphaerales</taxon>
        <taxon>Isosphaeraceae</taxon>
        <taxon>Tautonia</taxon>
    </lineage>
</organism>
<dbReference type="InterPro" id="IPR022655">
    <property type="entry name" value="DUF1553"/>
</dbReference>
<dbReference type="RefSeq" id="WP_126723843.1">
    <property type="nucleotide sequence ID" value="NZ_RYZH01000004.1"/>
</dbReference>
<evidence type="ECO:0000256" key="1">
    <source>
        <dbReference type="ARBA" id="ARBA00022617"/>
    </source>
</evidence>
<dbReference type="AlphaFoldDB" id="A0A432MQ18"/>
<dbReference type="InterPro" id="IPR009056">
    <property type="entry name" value="Cyt_c-like_dom"/>
</dbReference>